<comment type="caution">
    <text evidence="7">The sequence shown here is derived from an EMBL/GenBank/DDBJ whole genome shotgun (WGS) entry which is preliminary data.</text>
</comment>
<dbReference type="InterPro" id="IPR036390">
    <property type="entry name" value="WH_DNA-bd_sf"/>
</dbReference>
<dbReference type="PANTHER" id="PTHR30537:SF5">
    <property type="entry name" value="HTH-TYPE TRANSCRIPTIONAL ACTIVATOR TTDR-RELATED"/>
    <property type="match status" value="1"/>
</dbReference>
<dbReference type="SUPFAM" id="SSF53850">
    <property type="entry name" value="Periplasmic binding protein-like II"/>
    <property type="match status" value="1"/>
</dbReference>
<dbReference type="FunFam" id="1.10.10.10:FF:000001">
    <property type="entry name" value="LysR family transcriptional regulator"/>
    <property type="match status" value="1"/>
</dbReference>
<evidence type="ECO:0000313" key="8">
    <source>
        <dbReference type="Proteomes" id="UP001189756"/>
    </source>
</evidence>
<dbReference type="AlphaFoldDB" id="A0AAD2BJC3"/>
<evidence type="ECO:0000256" key="5">
    <source>
        <dbReference type="ARBA" id="ARBA00023163"/>
    </source>
</evidence>
<dbReference type="Proteomes" id="UP001189756">
    <property type="component" value="Unassembled WGS sequence"/>
</dbReference>
<dbReference type="InterPro" id="IPR000847">
    <property type="entry name" value="LysR_HTH_N"/>
</dbReference>
<keyword evidence="2" id="KW-0378">Hydrolase</keyword>
<keyword evidence="5" id="KW-0804">Transcription</keyword>
<evidence type="ECO:0000256" key="3">
    <source>
        <dbReference type="ARBA" id="ARBA00023015"/>
    </source>
</evidence>
<dbReference type="RefSeq" id="WP_316685311.1">
    <property type="nucleotide sequence ID" value="NZ_CATZAZ010000001.1"/>
</dbReference>
<evidence type="ECO:0000256" key="1">
    <source>
        <dbReference type="ARBA" id="ARBA00009437"/>
    </source>
</evidence>
<name>A0AAD2BJC3_9RALS</name>
<dbReference type="Pfam" id="PF04185">
    <property type="entry name" value="Phosphoesterase"/>
    <property type="match status" value="1"/>
</dbReference>
<accession>A0AAD2BJC3</accession>
<evidence type="ECO:0000259" key="6">
    <source>
        <dbReference type="PROSITE" id="PS50931"/>
    </source>
</evidence>
<organism evidence="7 8">
    <name type="scientific">Ralstonia thomasii</name>
    <dbReference type="NCBI Taxonomy" id="3058596"/>
    <lineage>
        <taxon>Bacteria</taxon>
        <taxon>Pseudomonadati</taxon>
        <taxon>Pseudomonadota</taxon>
        <taxon>Betaproteobacteria</taxon>
        <taxon>Burkholderiales</taxon>
        <taxon>Burkholderiaceae</taxon>
        <taxon>Ralstonia</taxon>
    </lineage>
</organism>
<dbReference type="InterPro" id="IPR058163">
    <property type="entry name" value="LysR-type_TF_proteobact-type"/>
</dbReference>
<proteinExistence type="inferred from homology"/>
<evidence type="ECO:0000256" key="2">
    <source>
        <dbReference type="ARBA" id="ARBA00022801"/>
    </source>
</evidence>
<dbReference type="InterPro" id="IPR007312">
    <property type="entry name" value="Phosphoesterase"/>
</dbReference>
<evidence type="ECO:0000313" key="7">
    <source>
        <dbReference type="EMBL" id="CAJ0776353.1"/>
    </source>
</evidence>
<dbReference type="InterPro" id="IPR017850">
    <property type="entry name" value="Alkaline_phosphatase_core_sf"/>
</dbReference>
<dbReference type="Gene3D" id="3.40.190.290">
    <property type="match status" value="1"/>
</dbReference>
<comment type="similarity">
    <text evidence="1">Belongs to the LysR transcriptional regulatory family.</text>
</comment>
<dbReference type="Pfam" id="PF00126">
    <property type="entry name" value="HTH_1"/>
    <property type="match status" value="1"/>
</dbReference>
<keyword evidence="4" id="KW-0238">DNA-binding</keyword>
<reference evidence="7" key="1">
    <citation type="submission" date="2023-07" db="EMBL/GenBank/DDBJ databases">
        <authorList>
            <person name="Peeters C."/>
        </authorList>
    </citation>
    <scope>NUCLEOTIDE SEQUENCE</scope>
    <source>
        <strain evidence="7">R-77560</strain>
    </source>
</reference>
<dbReference type="InterPro" id="IPR036388">
    <property type="entry name" value="WH-like_DNA-bd_sf"/>
</dbReference>
<dbReference type="GO" id="GO:0003700">
    <property type="term" value="F:DNA-binding transcription factor activity"/>
    <property type="evidence" value="ECO:0007669"/>
    <property type="project" value="InterPro"/>
</dbReference>
<dbReference type="PROSITE" id="PS50931">
    <property type="entry name" value="HTH_LYSR"/>
    <property type="match status" value="1"/>
</dbReference>
<evidence type="ECO:0000256" key="4">
    <source>
        <dbReference type="ARBA" id="ARBA00023125"/>
    </source>
</evidence>
<dbReference type="Pfam" id="PF03466">
    <property type="entry name" value="LysR_substrate"/>
    <property type="match status" value="1"/>
</dbReference>
<sequence>MNNDWDLVDLRVFCQVARRSSFVAAATELGISPAYVSKRVADLERALGVTLFHRTTRRVRISDAGEAVYAWARKVLEAVEGLNDSVSHTDTRLSGQLRISSSLRLGRNHLSPILAELHRAHPELEIWLELMDRRVDLLAEGFDIDVRMGEVSEPHLVTHLVVENARVLCASPEYLARRGTPKTAADLASHDCLLYRERHQTFGVWRLQGPQGIESVKVTGPIGSNHSDIVSNWALAGHGINATCSLPTIFDRFAEKGVSANYYFSDVPFTALFGAKYLNTSKPFATFLTDAAAGTLPAFSYVDPRFTGENPQGVSADDHPNSDIRNGQVFLNQIYDAVRNGPGWQKTLLIITYDEWGGFFDHVPPFKRPVSAAETQLGNDGYLGFRVPMVLIGPRVKRGHVSHWPLDPSSIHQLLTWRFGLNALGARGGLPDTNSIAYALDFVAQPNLSAPAYSVPQGPFGGVCSGSITGSVPGISGVPGISSLRTIATSLGFPLP</sequence>
<dbReference type="GO" id="GO:0006351">
    <property type="term" value="P:DNA-templated transcription"/>
    <property type="evidence" value="ECO:0007669"/>
    <property type="project" value="TreeGrafter"/>
</dbReference>
<dbReference type="InterPro" id="IPR005119">
    <property type="entry name" value="LysR_subst-bd"/>
</dbReference>
<dbReference type="Gene3D" id="3.40.720.10">
    <property type="entry name" value="Alkaline Phosphatase, subunit A"/>
    <property type="match status" value="1"/>
</dbReference>
<dbReference type="PANTHER" id="PTHR30537">
    <property type="entry name" value="HTH-TYPE TRANSCRIPTIONAL REGULATOR"/>
    <property type="match status" value="1"/>
</dbReference>
<dbReference type="SUPFAM" id="SSF46785">
    <property type="entry name" value="Winged helix' DNA-binding domain"/>
    <property type="match status" value="1"/>
</dbReference>
<keyword evidence="3" id="KW-0805">Transcription regulation</keyword>
<dbReference type="GO" id="GO:0043565">
    <property type="term" value="F:sequence-specific DNA binding"/>
    <property type="evidence" value="ECO:0007669"/>
    <property type="project" value="TreeGrafter"/>
</dbReference>
<dbReference type="EMBL" id="CATZAZ010000001">
    <property type="protein sequence ID" value="CAJ0776353.1"/>
    <property type="molecule type" value="Genomic_DNA"/>
</dbReference>
<protein>
    <submittedName>
        <fullName evidence="7">HTH-type transcriptional regulator HdfR</fullName>
    </submittedName>
</protein>
<dbReference type="Gene3D" id="1.10.10.10">
    <property type="entry name" value="Winged helix-like DNA-binding domain superfamily/Winged helix DNA-binding domain"/>
    <property type="match status" value="1"/>
</dbReference>
<gene>
    <name evidence="7" type="primary">hdfR_1</name>
    <name evidence="7" type="ORF">R77560_00144</name>
</gene>
<feature type="domain" description="HTH lysR-type" evidence="6">
    <location>
        <begin position="5"/>
        <end position="62"/>
    </location>
</feature>
<dbReference type="GO" id="GO:0016788">
    <property type="term" value="F:hydrolase activity, acting on ester bonds"/>
    <property type="evidence" value="ECO:0007669"/>
    <property type="project" value="InterPro"/>
</dbReference>